<dbReference type="GO" id="GO:0032259">
    <property type="term" value="P:methylation"/>
    <property type="evidence" value="ECO:0007669"/>
    <property type="project" value="UniProtKB-KW"/>
</dbReference>
<gene>
    <name evidence="9" type="primary">cobI</name>
    <name evidence="9" type="ORF">JOL79_09320</name>
</gene>
<dbReference type="EC" id="2.1.1.130" evidence="9"/>
<evidence type="ECO:0000256" key="3">
    <source>
        <dbReference type="ARBA" id="ARBA00022573"/>
    </source>
</evidence>
<dbReference type="InterPro" id="IPR000878">
    <property type="entry name" value="4pyrrol_Mease"/>
</dbReference>
<protein>
    <submittedName>
        <fullName evidence="9">Precorrin-2 C(20)-methyltransferase</fullName>
        <ecNumber evidence="9">2.1.1.130</ecNumber>
    </submittedName>
</protein>
<keyword evidence="3" id="KW-0169">Cobalamin biosynthesis</keyword>
<dbReference type="Proteomes" id="UP000674234">
    <property type="component" value="Unassembled WGS sequence"/>
</dbReference>
<dbReference type="EMBL" id="JAFCNB010000004">
    <property type="protein sequence ID" value="MBP2704006.1"/>
    <property type="molecule type" value="Genomic_DNA"/>
</dbReference>
<organism evidence="9 10">
    <name type="scientific">Microbispora oryzae</name>
    <dbReference type="NCBI Taxonomy" id="2806554"/>
    <lineage>
        <taxon>Bacteria</taxon>
        <taxon>Bacillati</taxon>
        <taxon>Actinomycetota</taxon>
        <taxon>Actinomycetes</taxon>
        <taxon>Streptosporangiales</taxon>
        <taxon>Streptosporangiaceae</taxon>
        <taxon>Microbispora</taxon>
    </lineage>
</organism>
<sequence>MRPTLYGVGVGPGDPDLVTVRAVRVLRDADVVVVPVADTGEEGRAERIVRANVDREVRRLVFALTDGPRRDDAWDAAGEAVARCYAEGGRTVAFATIGDPNVYSTFTYLADTVRALVPAVRVETVPGITAMQALAAGSGTVLVEGRESLALMPLTAGVGALRRALDAHDTVVAYKGGRVLPQVLDAVRDAGRLDGAVYGAALGLPDEDIRAAADLDPGAAAPYLSALLVTPKRTGRGGRL</sequence>
<keyword evidence="10" id="KW-1185">Reference proteome</keyword>
<dbReference type="Pfam" id="PF00590">
    <property type="entry name" value="TP_methylase"/>
    <property type="match status" value="1"/>
</dbReference>
<keyword evidence="4 9" id="KW-0489">Methyltransferase</keyword>
<dbReference type="InterPro" id="IPR006364">
    <property type="entry name" value="CobI/CbiL/CobIJ_dom"/>
</dbReference>
<evidence type="ECO:0000313" key="9">
    <source>
        <dbReference type="EMBL" id="MBP2704006.1"/>
    </source>
</evidence>
<evidence type="ECO:0000256" key="7">
    <source>
        <dbReference type="PIRNR" id="PIRNR036427"/>
    </source>
</evidence>
<evidence type="ECO:0000256" key="5">
    <source>
        <dbReference type="ARBA" id="ARBA00022679"/>
    </source>
</evidence>
<dbReference type="InterPro" id="IPR012382">
    <property type="entry name" value="CobI/CbiL"/>
</dbReference>
<dbReference type="InterPro" id="IPR014777">
    <property type="entry name" value="4pyrrole_Mease_sub1"/>
</dbReference>
<proteinExistence type="inferred from homology"/>
<comment type="caution">
    <text evidence="9">The sequence shown here is derived from an EMBL/GenBank/DDBJ whole genome shotgun (WGS) entry which is preliminary data.</text>
</comment>
<dbReference type="SUPFAM" id="SSF53790">
    <property type="entry name" value="Tetrapyrrole methylase"/>
    <property type="match status" value="1"/>
</dbReference>
<comment type="similarity">
    <text evidence="2 7">Belongs to the precorrin methyltransferase family.</text>
</comment>
<evidence type="ECO:0000256" key="4">
    <source>
        <dbReference type="ARBA" id="ARBA00022603"/>
    </source>
</evidence>
<dbReference type="PIRSF" id="PIRSF036427">
    <property type="entry name" value="Precrrn-2_mtase"/>
    <property type="match status" value="1"/>
</dbReference>
<evidence type="ECO:0000259" key="8">
    <source>
        <dbReference type="Pfam" id="PF00590"/>
    </source>
</evidence>
<dbReference type="Gene3D" id="3.30.950.10">
    <property type="entry name" value="Methyltransferase, Cobalt-precorrin-4 Transmethylase, Domain 2"/>
    <property type="match status" value="1"/>
</dbReference>
<dbReference type="CDD" id="cd11645">
    <property type="entry name" value="Precorrin_2_C20_MT"/>
    <property type="match status" value="1"/>
</dbReference>
<dbReference type="InterPro" id="IPR035996">
    <property type="entry name" value="4pyrrol_Methylase_sf"/>
</dbReference>
<feature type="domain" description="Tetrapyrrole methylase" evidence="8">
    <location>
        <begin position="4"/>
        <end position="210"/>
    </location>
</feature>
<dbReference type="GO" id="GO:0030788">
    <property type="term" value="F:precorrin-2 C20-methyltransferase activity"/>
    <property type="evidence" value="ECO:0007669"/>
    <property type="project" value="UniProtKB-EC"/>
</dbReference>
<dbReference type="GO" id="GO:0009236">
    <property type="term" value="P:cobalamin biosynthetic process"/>
    <property type="evidence" value="ECO:0007669"/>
    <property type="project" value="UniProtKB-UniRule"/>
</dbReference>
<dbReference type="InterPro" id="IPR014776">
    <property type="entry name" value="4pyrrole_Mease_sub2"/>
</dbReference>
<keyword evidence="5 9" id="KW-0808">Transferase</keyword>
<keyword evidence="6" id="KW-0949">S-adenosyl-L-methionine</keyword>
<evidence type="ECO:0000256" key="1">
    <source>
        <dbReference type="ARBA" id="ARBA00004953"/>
    </source>
</evidence>
<comment type="pathway">
    <text evidence="1">Cofactor biosynthesis; adenosylcobalamin biosynthesis.</text>
</comment>
<dbReference type="PANTHER" id="PTHR43467:SF2">
    <property type="entry name" value="COBALT-PRECORRIN-2 C(20)-METHYLTRANSFERASE"/>
    <property type="match status" value="1"/>
</dbReference>
<dbReference type="AlphaFoldDB" id="A0A941AHE6"/>
<reference evidence="9" key="1">
    <citation type="submission" date="2021-02" db="EMBL/GenBank/DDBJ databases">
        <title>Draft genome sequence of Microbispora sp. RL4-1S isolated from rice leaves in Thailand.</title>
        <authorList>
            <person name="Muangham S."/>
            <person name="Duangmal K."/>
        </authorList>
    </citation>
    <scope>NUCLEOTIDE SEQUENCE</scope>
    <source>
        <strain evidence="9">RL4-1S</strain>
    </source>
</reference>
<dbReference type="NCBIfam" id="TIGR01467">
    <property type="entry name" value="cobI_cbiL"/>
    <property type="match status" value="1"/>
</dbReference>
<dbReference type="Gene3D" id="3.40.1010.10">
    <property type="entry name" value="Cobalt-precorrin-4 Transmethylase, Domain 1"/>
    <property type="match status" value="1"/>
</dbReference>
<accession>A0A941AHE6</accession>
<evidence type="ECO:0000256" key="2">
    <source>
        <dbReference type="ARBA" id="ARBA00005879"/>
    </source>
</evidence>
<dbReference type="RefSeq" id="WP_210155315.1">
    <property type="nucleotide sequence ID" value="NZ_JAFCNB010000004.1"/>
</dbReference>
<dbReference type="PANTHER" id="PTHR43467">
    <property type="entry name" value="COBALT-PRECORRIN-2 C(20)-METHYLTRANSFERASE"/>
    <property type="match status" value="1"/>
</dbReference>
<evidence type="ECO:0000256" key="6">
    <source>
        <dbReference type="ARBA" id="ARBA00022691"/>
    </source>
</evidence>
<evidence type="ECO:0000313" key="10">
    <source>
        <dbReference type="Proteomes" id="UP000674234"/>
    </source>
</evidence>
<name>A0A941AHE6_9ACTN</name>